<feature type="non-terminal residue" evidence="2">
    <location>
        <position position="1"/>
    </location>
</feature>
<dbReference type="AlphaFoldDB" id="A0A2T4AQ18"/>
<protein>
    <recommendedName>
        <fullName evidence="1">DUF7730 domain-containing protein</fullName>
    </recommendedName>
</protein>
<dbReference type="RefSeq" id="XP_024778842.1">
    <property type="nucleotide sequence ID" value="XM_024921803.1"/>
</dbReference>
<evidence type="ECO:0000313" key="3">
    <source>
        <dbReference type="Proteomes" id="UP000241690"/>
    </source>
</evidence>
<accession>A0A2T4AQ18</accession>
<proteinExistence type="predicted"/>
<name>A0A2T4AQ18_TRIHA</name>
<feature type="non-terminal residue" evidence="2">
    <location>
        <position position="106"/>
    </location>
</feature>
<dbReference type="EMBL" id="KZ679676">
    <property type="protein sequence ID" value="PTB59165.1"/>
    <property type="molecule type" value="Genomic_DNA"/>
</dbReference>
<keyword evidence="3" id="KW-1185">Reference proteome</keyword>
<sequence length="106" mass="11902">PETATFELLQLPLEIRRLVYYQYLFNGNSMCRISTAYQIPTRVVAETDAPVNQSQVKASSRTAIAASLRSTVNAMPLLLCSSQIYNEAIDVLYRGASFYFDDLNVL</sequence>
<gene>
    <name evidence="2" type="ORF">M431DRAFT_70161</name>
</gene>
<dbReference type="Proteomes" id="UP000241690">
    <property type="component" value="Unassembled WGS sequence"/>
</dbReference>
<organism evidence="2 3">
    <name type="scientific">Trichoderma harzianum CBS 226.95</name>
    <dbReference type="NCBI Taxonomy" id="983964"/>
    <lineage>
        <taxon>Eukaryota</taxon>
        <taxon>Fungi</taxon>
        <taxon>Dikarya</taxon>
        <taxon>Ascomycota</taxon>
        <taxon>Pezizomycotina</taxon>
        <taxon>Sordariomycetes</taxon>
        <taxon>Hypocreomycetidae</taxon>
        <taxon>Hypocreales</taxon>
        <taxon>Hypocreaceae</taxon>
        <taxon>Trichoderma</taxon>
    </lineage>
</organism>
<reference evidence="2 3" key="1">
    <citation type="submission" date="2016-07" db="EMBL/GenBank/DDBJ databases">
        <title>Multiple horizontal gene transfer events from other fungi enriched the ability of initially mycotrophic Trichoderma (Ascomycota) to feed on dead plant biomass.</title>
        <authorList>
            <consortium name="DOE Joint Genome Institute"/>
            <person name="Aerts A."/>
            <person name="Atanasova L."/>
            <person name="Chenthamara K."/>
            <person name="Zhang J."/>
            <person name="Grujic M."/>
            <person name="Henrissat B."/>
            <person name="Kuo A."/>
            <person name="Salamov A."/>
            <person name="Lipzen A."/>
            <person name="Labutti K."/>
            <person name="Barry K."/>
            <person name="Miao Y."/>
            <person name="Rahimi M.J."/>
            <person name="Shen Q."/>
            <person name="Grigoriev I.V."/>
            <person name="Kubicek C.P."/>
            <person name="Druzhinina I.S."/>
        </authorList>
    </citation>
    <scope>NUCLEOTIDE SEQUENCE [LARGE SCALE GENOMIC DNA]</scope>
    <source>
        <strain evidence="2 3">CBS 226.95</strain>
    </source>
</reference>
<dbReference type="InterPro" id="IPR056632">
    <property type="entry name" value="DUF7730"/>
</dbReference>
<evidence type="ECO:0000259" key="1">
    <source>
        <dbReference type="Pfam" id="PF24864"/>
    </source>
</evidence>
<dbReference type="Pfam" id="PF24864">
    <property type="entry name" value="DUF7730"/>
    <property type="match status" value="1"/>
</dbReference>
<evidence type="ECO:0000313" key="2">
    <source>
        <dbReference type="EMBL" id="PTB59165.1"/>
    </source>
</evidence>
<dbReference type="GeneID" id="36630386"/>
<feature type="domain" description="DUF7730" evidence="1">
    <location>
        <begin position="8"/>
        <end position="104"/>
    </location>
</feature>